<dbReference type="RefSeq" id="WP_109264628.1">
    <property type="nucleotide sequence ID" value="NZ_QEWP01000008.1"/>
</dbReference>
<keyword evidence="1" id="KW-0520">NAD</keyword>
<evidence type="ECO:0000313" key="4">
    <source>
        <dbReference type="Proteomes" id="UP000244956"/>
    </source>
</evidence>
<sequence length="323" mass="36317">MYKIIVTGCAGFIGSHLSETLLKKGYKVIGIDNFDPFYDPAIKRSNLENFIEHENFEFFENDLTSEGSTFLIFEKGADLVVHLAGKAGVRPSIEDPQSYIEDNITATRVVLSAMQKSNIKKMAFASSSSVYGNNPNTPWSENLNVDNPISPYAFSKKSCELLNHTWHHLYDLDIINMRFFTVYGPRQRPDLAIHKFIKMMFEDTPLTLFGDGTTSRDYTYISDTVSGIIGAISYLLNHDKVFETVNLGNNHPISLSDLVNKIAKATQTQPTIERLPMQPGDVNITFANIDKAGKMFGYKPEVTLEDGLKSFVDWFKKVLISKA</sequence>
<dbReference type="Gene3D" id="3.40.50.720">
    <property type="entry name" value="NAD(P)-binding Rossmann-like Domain"/>
    <property type="match status" value="1"/>
</dbReference>
<feature type="domain" description="NAD(P)-binding" evidence="2">
    <location>
        <begin position="5"/>
        <end position="309"/>
    </location>
</feature>
<dbReference type="Pfam" id="PF16363">
    <property type="entry name" value="GDP_Man_Dehyd"/>
    <property type="match status" value="1"/>
</dbReference>
<comment type="caution">
    <text evidence="3">The sequence shown here is derived from an EMBL/GenBank/DDBJ whole genome shotgun (WGS) entry which is preliminary data.</text>
</comment>
<gene>
    <name evidence="3" type="ORF">DDZ16_11555</name>
</gene>
<dbReference type="Gene3D" id="3.90.25.10">
    <property type="entry name" value="UDP-galactose 4-epimerase, domain 1"/>
    <property type="match status" value="1"/>
</dbReference>
<name>A0A2U2B855_9BACT</name>
<keyword evidence="4" id="KW-1185">Reference proteome</keyword>
<dbReference type="OrthoDB" id="9810015at2"/>
<organism evidence="3 4">
    <name type="scientific">Marinilabilia rubra</name>
    <dbReference type="NCBI Taxonomy" id="2162893"/>
    <lineage>
        <taxon>Bacteria</taxon>
        <taxon>Pseudomonadati</taxon>
        <taxon>Bacteroidota</taxon>
        <taxon>Bacteroidia</taxon>
        <taxon>Marinilabiliales</taxon>
        <taxon>Marinilabiliaceae</taxon>
        <taxon>Marinilabilia</taxon>
    </lineage>
</organism>
<dbReference type="EMBL" id="QEWP01000008">
    <property type="protein sequence ID" value="PWD99226.1"/>
    <property type="molecule type" value="Genomic_DNA"/>
</dbReference>
<dbReference type="SUPFAM" id="SSF51735">
    <property type="entry name" value="NAD(P)-binding Rossmann-fold domains"/>
    <property type="match status" value="1"/>
</dbReference>
<evidence type="ECO:0000259" key="2">
    <source>
        <dbReference type="Pfam" id="PF16363"/>
    </source>
</evidence>
<dbReference type="PANTHER" id="PTHR43574">
    <property type="entry name" value="EPIMERASE-RELATED"/>
    <property type="match status" value="1"/>
</dbReference>
<protein>
    <submittedName>
        <fullName evidence="3">Epimerase</fullName>
    </submittedName>
</protein>
<dbReference type="InterPro" id="IPR036291">
    <property type="entry name" value="NAD(P)-bd_dom_sf"/>
</dbReference>
<reference evidence="3 4" key="1">
    <citation type="submission" date="2018-05" db="EMBL/GenBank/DDBJ databases">
        <title>Marinilabilia rubrum sp. nov., isolated from saltern sediment.</title>
        <authorList>
            <person name="Zhang R."/>
        </authorList>
    </citation>
    <scope>NUCLEOTIDE SEQUENCE [LARGE SCALE GENOMIC DNA]</scope>
    <source>
        <strain evidence="3 4">WTE16</strain>
    </source>
</reference>
<dbReference type="InterPro" id="IPR016040">
    <property type="entry name" value="NAD(P)-bd_dom"/>
</dbReference>
<dbReference type="AlphaFoldDB" id="A0A2U2B855"/>
<dbReference type="Proteomes" id="UP000244956">
    <property type="component" value="Unassembled WGS sequence"/>
</dbReference>
<evidence type="ECO:0000313" key="3">
    <source>
        <dbReference type="EMBL" id="PWD99226.1"/>
    </source>
</evidence>
<proteinExistence type="predicted"/>
<dbReference type="PRINTS" id="PR01713">
    <property type="entry name" value="NUCEPIMERASE"/>
</dbReference>
<evidence type="ECO:0000256" key="1">
    <source>
        <dbReference type="ARBA" id="ARBA00023027"/>
    </source>
</evidence>
<accession>A0A2U2B855</accession>